<gene>
    <name evidence="1" type="ORF">EVAR_74838_1</name>
</gene>
<sequence length="97" mass="10883">MKMRVAPKPRVAIARAHVIIGAIRCPNTFRSGAESFAYEVRTMIQQGRTRAVLLYSHMQTSRLAYRRGDKASRHSDIPGDCSPTYPTSVFTSLQITK</sequence>
<evidence type="ECO:0000313" key="1">
    <source>
        <dbReference type="EMBL" id="GBP04101.1"/>
    </source>
</evidence>
<proteinExistence type="predicted"/>
<name>A0A4C1SSR7_EUMVA</name>
<organism evidence="1 2">
    <name type="scientific">Eumeta variegata</name>
    <name type="common">Bagworm moth</name>
    <name type="synonym">Eumeta japonica</name>
    <dbReference type="NCBI Taxonomy" id="151549"/>
    <lineage>
        <taxon>Eukaryota</taxon>
        <taxon>Metazoa</taxon>
        <taxon>Ecdysozoa</taxon>
        <taxon>Arthropoda</taxon>
        <taxon>Hexapoda</taxon>
        <taxon>Insecta</taxon>
        <taxon>Pterygota</taxon>
        <taxon>Neoptera</taxon>
        <taxon>Endopterygota</taxon>
        <taxon>Lepidoptera</taxon>
        <taxon>Glossata</taxon>
        <taxon>Ditrysia</taxon>
        <taxon>Tineoidea</taxon>
        <taxon>Psychidae</taxon>
        <taxon>Oiketicinae</taxon>
        <taxon>Eumeta</taxon>
    </lineage>
</organism>
<keyword evidence="2" id="KW-1185">Reference proteome</keyword>
<protein>
    <submittedName>
        <fullName evidence="1">Uncharacterized protein</fullName>
    </submittedName>
</protein>
<reference evidence="1 2" key="1">
    <citation type="journal article" date="2019" name="Commun. Biol.">
        <title>The bagworm genome reveals a unique fibroin gene that provides high tensile strength.</title>
        <authorList>
            <person name="Kono N."/>
            <person name="Nakamura H."/>
            <person name="Ohtoshi R."/>
            <person name="Tomita M."/>
            <person name="Numata K."/>
            <person name="Arakawa K."/>
        </authorList>
    </citation>
    <scope>NUCLEOTIDE SEQUENCE [LARGE SCALE GENOMIC DNA]</scope>
</reference>
<dbReference type="EMBL" id="BGZK01000012">
    <property type="protein sequence ID" value="GBP04101.1"/>
    <property type="molecule type" value="Genomic_DNA"/>
</dbReference>
<comment type="caution">
    <text evidence="1">The sequence shown here is derived from an EMBL/GenBank/DDBJ whole genome shotgun (WGS) entry which is preliminary data.</text>
</comment>
<dbReference type="AlphaFoldDB" id="A0A4C1SSR7"/>
<evidence type="ECO:0000313" key="2">
    <source>
        <dbReference type="Proteomes" id="UP000299102"/>
    </source>
</evidence>
<dbReference type="Proteomes" id="UP000299102">
    <property type="component" value="Unassembled WGS sequence"/>
</dbReference>
<accession>A0A4C1SSR7</accession>